<dbReference type="PANTHER" id="PTHR38146:SF8">
    <property type="entry name" value="TIFY DOMAIN-CONTAINING PROTEIN"/>
    <property type="match status" value="1"/>
</dbReference>
<sequence>RGQVSFFRGGFFLGFDGGLKKPPTDALRPIIPDNTCILCITAASCTELADAYSPDTVITSSPGKEVHDPWAFYLHMALLSYGVLAAISRYCSPPKGRFLRVTHPSATGNTVSRVSHLTCMVNKLNTTILEQLGAGPSFRTITDMKIMVKIGFNCQLPLSEIGLTTAFEGTGVTSLFHSRVLMHFHAPLRPRKMDKFLFLGKHTRFFTTKRIMVTLQLTTSFMNFIVIEIHVLPRQNLELAILLPSRQRLTSVERMIHLDRHESPTTLQESMLYISKRLTSLLLSWYTPLPAKPLFSSVHKDKM</sequence>
<accession>A0A9J5XG06</accession>
<organism evidence="1 2">
    <name type="scientific">Solanum commersonii</name>
    <name type="common">Commerson's wild potato</name>
    <name type="synonym">Commerson's nightshade</name>
    <dbReference type="NCBI Taxonomy" id="4109"/>
    <lineage>
        <taxon>Eukaryota</taxon>
        <taxon>Viridiplantae</taxon>
        <taxon>Streptophyta</taxon>
        <taxon>Embryophyta</taxon>
        <taxon>Tracheophyta</taxon>
        <taxon>Spermatophyta</taxon>
        <taxon>Magnoliopsida</taxon>
        <taxon>eudicotyledons</taxon>
        <taxon>Gunneridae</taxon>
        <taxon>Pentapetalae</taxon>
        <taxon>asterids</taxon>
        <taxon>lamiids</taxon>
        <taxon>Solanales</taxon>
        <taxon>Solanaceae</taxon>
        <taxon>Solanoideae</taxon>
        <taxon>Solaneae</taxon>
        <taxon>Solanum</taxon>
    </lineage>
</organism>
<evidence type="ECO:0000313" key="1">
    <source>
        <dbReference type="EMBL" id="KAG5586118.1"/>
    </source>
</evidence>
<name>A0A9J5XG06_SOLCO</name>
<dbReference type="OrthoDB" id="584526at2759"/>
<dbReference type="Proteomes" id="UP000824120">
    <property type="component" value="Chromosome 9"/>
</dbReference>
<dbReference type="PANTHER" id="PTHR38146">
    <property type="entry name" value="30S RIBOSOMAL PROTEIN S12, CHLOROPLASTIC"/>
    <property type="match status" value="1"/>
</dbReference>
<keyword evidence="2" id="KW-1185">Reference proteome</keyword>
<feature type="non-terminal residue" evidence="1">
    <location>
        <position position="1"/>
    </location>
</feature>
<proteinExistence type="predicted"/>
<comment type="caution">
    <text evidence="1">The sequence shown here is derived from an EMBL/GenBank/DDBJ whole genome shotgun (WGS) entry which is preliminary data.</text>
</comment>
<evidence type="ECO:0000313" key="2">
    <source>
        <dbReference type="Proteomes" id="UP000824120"/>
    </source>
</evidence>
<dbReference type="AlphaFoldDB" id="A0A9J5XG06"/>
<dbReference type="EMBL" id="JACXVP010000009">
    <property type="protein sequence ID" value="KAG5586118.1"/>
    <property type="molecule type" value="Genomic_DNA"/>
</dbReference>
<protein>
    <submittedName>
        <fullName evidence="1">Uncharacterized protein</fullName>
    </submittedName>
</protein>
<reference evidence="1 2" key="1">
    <citation type="submission" date="2020-09" db="EMBL/GenBank/DDBJ databases">
        <title>De no assembly of potato wild relative species, Solanum commersonii.</title>
        <authorList>
            <person name="Cho K."/>
        </authorList>
    </citation>
    <scope>NUCLEOTIDE SEQUENCE [LARGE SCALE GENOMIC DNA]</scope>
    <source>
        <strain evidence="1">LZ3.2</strain>
        <tissue evidence="1">Leaf</tissue>
    </source>
</reference>
<gene>
    <name evidence="1" type="ORF">H5410_046552</name>
</gene>